<organism evidence="1 2">
    <name type="scientific">Heyndrickxia coagulans</name>
    <name type="common">Weizmannia coagulans</name>
    <dbReference type="NCBI Taxonomy" id="1398"/>
    <lineage>
        <taxon>Bacteria</taxon>
        <taxon>Bacillati</taxon>
        <taxon>Bacillota</taxon>
        <taxon>Bacilli</taxon>
        <taxon>Bacillales</taxon>
        <taxon>Bacillaceae</taxon>
        <taxon>Heyndrickxia</taxon>
    </lineage>
</organism>
<protein>
    <submittedName>
        <fullName evidence="1">Uncharacterized protein</fullName>
    </submittedName>
</protein>
<comment type="caution">
    <text evidence="1">The sequence shown here is derived from an EMBL/GenBank/DDBJ whole genome shotgun (WGS) entry which is preliminary data.</text>
</comment>
<dbReference type="PATRIC" id="fig|1398.25.peg.409"/>
<dbReference type="Proteomes" id="UP000075304">
    <property type="component" value="Unassembled WGS sequence"/>
</dbReference>
<dbReference type="EMBL" id="LQYI01000091">
    <property type="protein sequence ID" value="KYC65203.1"/>
    <property type="molecule type" value="Genomic_DNA"/>
</dbReference>
<dbReference type="RefSeq" id="WP_061575474.1">
    <property type="nucleotide sequence ID" value="NZ_LQYI01000091.1"/>
</dbReference>
<accession>A0A150K6K7</accession>
<proteinExistence type="predicted"/>
<gene>
    <name evidence="1" type="ORF">B4099_0349</name>
</gene>
<dbReference type="AlphaFoldDB" id="A0A150K6K7"/>
<sequence length="102" mass="11728">MEMYQKIERIGPAQFEAEIKLVDGDKTEKITTRTYERCNSIFAAYKSLIKALRGLHDCTVTLYTNHHQLSVELFKERAKNTTLANMLDDILAAHNIKIEKGE</sequence>
<reference evidence="1 2" key="1">
    <citation type="submission" date="2016-01" db="EMBL/GenBank/DDBJ databases">
        <title>Genome Sequences of Twelve Sporeforming Bacillus Species Isolated from Foods.</title>
        <authorList>
            <person name="Berendsen E.M."/>
            <person name="Wells-Bennik M.H."/>
            <person name="Krawcyk A.O."/>
            <person name="De Jong A."/>
            <person name="Holsappel S."/>
            <person name="Eijlander R.T."/>
            <person name="Kuipers O.P."/>
        </authorList>
    </citation>
    <scope>NUCLEOTIDE SEQUENCE [LARGE SCALE GENOMIC DNA]</scope>
    <source>
        <strain evidence="1 2">B4099</strain>
    </source>
</reference>
<evidence type="ECO:0000313" key="1">
    <source>
        <dbReference type="EMBL" id="KYC65203.1"/>
    </source>
</evidence>
<name>A0A150K6K7_HEYCO</name>
<evidence type="ECO:0000313" key="2">
    <source>
        <dbReference type="Proteomes" id="UP000075304"/>
    </source>
</evidence>